<dbReference type="Gene3D" id="2.40.10.10">
    <property type="entry name" value="Trypsin-like serine proteases"/>
    <property type="match status" value="1"/>
</dbReference>
<dbReference type="AlphaFoldDB" id="A0A132AK38"/>
<dbReference type="PROSITE" id="PS00134">
    <property type="entry name" value="TRYPSIN_HIS"/>
    <property type="match status" value="1"/>
</dbReference>
<dbReference type="InterPro" id="IPR001254">
    <property type="entry name" value="Trypsin_dom"/>
</dbReference>
<proteinExistence type="predicted"/>
<accession>A0A132AK38</accession>
<sequence length="703" mass="78058">MITFFCQKYHLFFSIIIFFGSFESIRVENNVTYTGEIVAQQSSPISSSYTNETGSWTDIWNSLITVNKSSLCPGECVHAITSLFCDQVLEEIYCGGSMFRCCISSSQHILNEFHTEHDSDPHIDQNDFYTVRNVTESTPLLSSEAPMTTMESFSVISNNHHLDLANKKNDQFESSMSDPIGHQWIESSTFLSKNDSTKESHNVQSTINDFKDFVNKTDKVSRSCPLECRKLSTKCLRPLKNVSCPVDYECCLDSDKENSNTDQSLDTLTKNFIKLVQETVALNQTKNIGTEFSNNNINSQRNSHHPILPPCNGTCVVPLFHMLCDEIDHQQFCKNGYCCVNREPAIVASSSTVPTIPSCDGYCLPVILSGMCNKPFELLLKTIDCRVGTICCRLKKSTDSEEDVDDHLSSSTIQINPMASFPRPILNSVSIPVPPRIPIQQTKPISFSVINNPPPQSPSAPPLLIDGNNFHFLSPEENQNHPVVTDAGSNLGPMNPVDFIPKELFGCPGKCINSMFKFTCLDTASSLKTPAVYPNTVTKPPLVHKFHPISSQPLSQSSSISSYVLYENDSDSRVNFPDEKKTSSTSTLISSHKRSNVCGVKGLRRSARVVGGADSYPGEWCWQIALVNQKNKYICGGALIGKQWALTAAHCVSSYLRKSDAVFVRTGEYDLAKNDRLGRTHKVAAVYVHHNHNSQTMDNGNSQ</sequence>
<dbReference type="GO" id="GO:0004252">
    <property type="term" value="F:serine-type endopeptidase activity"/>
    <property type="evidence" value="ECO:0007669"/>
    <property type="project" value="InterPro"/>
</dbReference>
<reference evidence="2 3" key="1">
    <citation type="journal article" date="2015" name="Parasit. Vectors">
        <title>Draft genome of the scabies mite.</title>
        <authorList>
            <person name="Rider S.D.Jr."/>
            <person name="Morgan M.S."/>
            <person name="Arlian L.G."/>
        </authorList>
    </citation>
    <scope>NUCLEOTIDE SEQUENCE [LARGE SCALE GENOMIC DNA]</scope>
    <source>
        <strain evidence="2">Arlian Lab</strain>
    </source>
</reference>
<dbReference type="InterPro" id="IPR018114">
    <property type="entry name" value="TRYPSIN_HIS"/>
</dbReference>
<dbReference type="Proteomes" id="UP000616769">
    <property type="component" value="Unassembled WGS sequence"/>
</dbReference>
<dbReference type="EMBL" id="JXLN01016963">
    <property type="protein sequence ID" value="KPM11344.1"/>
    <property type="molecule type" value="Genomic_DNA"/>
</dbReference>
<evidence type="ECO:0000256" key="1">
    <source>
        <dbReference type="ARBA" id="ARBA00023157"/>
    </source>
</evidence>
<evidence type="ECO:0000313" key="2">
    <source>
        <dbReference type="EMBL" id="KPM11344.1"/>
    </source>
</evidence>
<dbReference type="GO" id="GO:0006508">
    <property type="term" value="P:proteolysis"/>
    <property type="evidence" value="ECO:0007669"/>
    <property type="project" value="UniProtKB-KW"/>
</dbReference>
<organism evidence="2 3">
    <name type="scientific">Sarcoptes scabiei</name>
    <name type="common">Itch mite</name>
    <name type="synonym">Acarus scabiei</name>
    <dbReference type="NCBI Taxonomy" id="52283"/>
    <lineage>
        <taxon>Eukaryota</taxon>
        <taxon>Metazoa</taxon>
        <taxon>Ecdysozoa</taxon>
        <taxon>Arthropoda</taxon>
        <taxon>Chelicerata</taxon>
        <taxon>Arachnida</taxon>
        <taxon>Acari</taxon>
        <taxon>Acariformes</taxon>
        <taxon>Sarcoptiformes</taxon>
        <taxon>Astigmata</taxon>
        <taxon>Psoroptidia</taxon>
        <taxon>Sarcoptoidea</taxon>
        <taxon>Sarcoptidae</taxon>
        <taxon>Sarcoptinae</taxon>
        <taxon>Sarcoptes</taxon>
    </lineage>
</organism>
<keyword evidence="2" id="KW-0645">Protease</keyword>
<dbReference type="InterPro" id="IPR043504">
    <property type="entry name" value="Peptidase_S1_PA_chymotrypsin"/>
</dbReference>
<dbReference type="PANTHER" id="PTHR24252:SF7">
    <property type="entry name" value="HYALIN"/>
    <property type="match status" value="1"/>
</dbReference>
<dbReference type="OrthoDB" id="6437225at2759"/>
<keyword evidence="2" id="KW-0378">Hydrolase</keyword>
<dbReference type="Pfam" id="PF00089">
    <property type="entry name" value="Trypsin"/>
    <property type="match status" value="1"/>
</dbReference>
<dbReference type="PANTHER" id="PTHR24252">
    <property type="entry name" value="ACROSIN-RELATED"/>
    <property type="match status" value="1"/>
</dbReference>
<dbReference type="VEuPathDB" id="VectorBase:SSCA000957"/>
<comment type="caution">
    <text evidence="2">The sequence shown here is derived from an EMBL/GenBank/DDBJ whole genome shotgun (WGS) entry which is preliminary data.</text>
</comment>
<dbReference type="PROSITE" id="PS50240">
    <property type="entry name" value="TRYPSIN_DOM"/>
    <property type="match status" value="1"/>
</dbReference>
<dbReference type="SUPFAM" id="SSF50494">
    <property type="entry name" value="Trypsin-like serine proteases"/>
    <property type="match status" value="1"/>
</dbReference>
<dbReference type="Pfam" id="PF18398">
    <property type="entry name" value="CLIP_SPH_mas"/>
    <property type="match status" value="3"/>
</dbReference>
<name>A0A132AK38_SARSC</name>
<evidence type="ECO:0000313" key="3">
    <source>
        <dbReference type="Proteomes" id="UP000616769"/>
    </source>
</evidence>
<gene>
    <name evidence="2" type="ORF">QR98_0099150</name>
</gene>
<dbReference type="InterPro" id="IPR009003">
    <property type="entry name" value="Peptidase_S1_PA"/>
</dbReference>
<protein>
    <submittedName>
        <fullName evidence="2">Serine protease Masquerade-like protein</fullName>
    </submittedName>
</protein>
<dbReference type="InterPro" id="IPR040479">
    <property type="entry name" value="CLIP_SPH_mas"/>
</dbReference>
<keyword evidence="1" id="KW-1015">Disulfide bond</keyword>